<keyword evidence="2" id="KW-1185">Reference proteome</keyword>
<comment type="caution">
    <text evidence="1">The sequence shown here is derived from an EMBL/GenBank/DDBJ whole genome shotgun (WGS) entry which is preliminary data.</text>
</comment>
<dbReference type="OrthoDB" id="9832584at2"/>
<organism evidence="1 2">
    <name type="scientific">Methylobacterium variabile</name>
    <dbReference type="NCBI Taxonomy" id="298794"/>
    <lineage>
        <taxon>Bacteria</taxon>
        <taxon>Pseudomonadati</taxon>
        <taxon>Pseudomonadota</taxon>
        <taxon>Alphaproteobacteria</taxon>
        <taxon>Hyphomicrobiales</taxon>
        <taxon>Methylobacteriaceae</taxon>
        <taxon>Methylobacterium</taxon>
    </lineage>
</organism>
<dbReference type="PATRIC" id="fig|298794.3.peg.5764"/>
<gene>
    <name evidence="1" type="ORF">VQ02_07375</name>
</gene>
<dbReference type="Proteomes" id="UP000035955">
    <property type="component" value="Unassembled WGS sequence"/>
</dbReference>
<proteinExistence type="predicted"/>
<accession>A0A0J6T508</accession>
<name>A0A0J6T508_9HYPH</name>
<sequence>MAAFRSLKAPAGAVVVHIGKSLVVVETDAILRTRVKKVAEHTRGLMMGNHFFEAMRDIGHVTACELVETMYALDAAAGDAPKIARLNDEARRFSIALQQYETHPFVYIRHDRVEMTTQIIRMRDINSMEEFHAWKAGLETRDRELMGFEALLV</sequence>
<reference evidence="1 2" key="1">
    <citation type="submission" date="2015-03" db="EMBL/GenBank/DDBJ databases">
        <title>Genome sequencing of Methylobacterium variabile DSM 16961.</title>
        <authorList>
            <person name="Chaudhry V."/>
            <person name="Patil P.B."/>
        </authorList>
    </citation>
    <scope>NUCLEOTIDE SEQUENCE [LARGE SCALE GENOMIC DNA]</scope>
    <source>
        <strain evidence="1 2">DSM 16961</strain>
    </source>
</reference>
<evidence type="ECO:0000313" key="2">
    <source>
        <dbReference type="Proteomes" id="UP000035955"/>
    </source>
</evidence>
<dbReference type="AlphaFoldDB" id="A0A0J6T508"/>
<evidence type="ECO:0000313" key="1">
    <source>
        <dbReference type="EMBL" id="KMO40653.1"/>
    </source>
</evidence>
<dbReference type="RefSeq" id="WP_048443522.1">
    <property type="nucleotide sequence ID" value="NZ_LABY01000044.1"/>
</dbReference>
<protein>
    <submittedName>
        <fullName evidence="1">Uncharacterized protein</fullName>
    </submittedName>
</protein>
<dbReference type="EMBL" id="LABY01000044">
    <property type="protein sequence ID" value="KMO40653.1"/>
    <property type="molecule type" value="Genomic_DNA"/>
</dbReference>